<dbReference type="EMBL" id="JADIMI010000016">
    <property type="protein sequence ID" value="MBO8451631.1"/>
    <property type="molecule type" value="Genomic_DNA"/>
</dbReference>
<protein>
    <submittedName>
        <fullName evidence="1">Uncharacterized protein</fullName>
    </submittedName>
</protein>
<dbReference type="Proteomes" id="UP000823661">
    <property type="component" value="Unassembled WGS sequence"/>
</dbReference>
<evidence type="ECO:0000313" key="1">
    <source>
        <dbReference type="EMBL" id="MBO8451631.1"/>
    </source>
</evidence>
<name>A0A9D9ERX4_9BACT</name>
<accession>A0A9D9ERX4</accession>
<comment type="caution">
    <text evidence="1">The sequence shown here is derived from an EMBL/GenBank/DDBJ whole genome shotgun (WGS) entry which is preliminary data.</text>
</comment>
<organism evidence="1 2">
    <name type="scientific">Candidatus Cryptobacteroides intestinavium</name>
    <dbReference type="NCBI Taxonomy" id="2840766"/>
    <lineage>
        <taxon>Bacteria</taxon>
        <taxon>Pseudomonadati</taxon>
        <taxon>Bacteroidota</taxon>
        <taxon>Bacteroidia</taxon>
        <taxon>Bacteroidales</taxon>
        <taxon>Candidatus Cryptobacteroides</taxon>
    </lineage>
</organism>
<gene>
    <name evidence="1" type="ORF">IAC06_01935</name>
</gene>
<proteinExistence type="predicted"/>
<sequence>MACSRSVVPSFSSRFLAAVRNDIPCHPERSSPFVILNGAGGGVKDLEAE</sequence>
<dbReference type="AlphaFoldDB" id="A0A9D9ERX4"/>
<evidence type="ECO:0000313" key="2">
    <source>
        <dbReference type="Proteomes" id="UP000823661"/>
    </source>
</evidence>
<reference evidence="1" key="1">
    <citation type="submission" date="2020-10" db="EMBL/GenBank/DDBJ databases">
        <authorList>
            <person name="Gilroy R."/>
        </authorList>
    </citation>
    <scope>NUCLEOTIDE SEQUENCE</scope>
    <source>
        <strain evidence="1">B1-20833</strain>
    </source>
</reference>
<reference evidence="1" key="2">
    <citation type="journal article" date="2021" name="PeerJ">
        <title>Extensive microbial diversity within the chicken gut microbiome revealed by metagenomics and culture.</title>
        <authorList>
            <person name="Gilroy R."/>
            <person name="Ravi A."/>
            <person name="Getino M."/>
            <person name="Pursley I."/>
            <person name="Horton D.L."/>
            <person name="Alikhan N.F."/>
            <person name="Baker D."/>
            <person name="Gharbi K."/>
            <person name="Hall N."/>
            <person name="Watson M."/>
            <person name="Adriaenssens E.M."/>
            <person name="Foster-Nyarko E."/>
            <person name="Jarju S."/>
            <person name="Secka A."/>
            <person name="Antonio M."/>
            <person name="Oren A."/>
            <person name="Chaudhuri R.R."/>
            <person name="La Ragione R."/>
            <person name="Hildebrand F."/>
            <person name="Pallen M.J."/>
        </authorList>
    </citation>
    <scope>NUCLEOTIDE SEQUENCE</scope>
    <source>
        <strain evidence="1">B1-20833</strain>
    </source>
</reference>